<dbReference type="InterPro" id="IPR052035">
    <property type="entry name" value="ZnF_BED_domain_contain"/>
</dbReference>
<dbReference type="PROSITE" id="PS50158">
    <property type="entry name" value="ZF_CCHC"/>
    <property type="match status" value="1"/>
</dbReference>
<evidence type="ECO:0000256" key="5">
    <source>
        <dbReference type="ARBA" id="ARBA00023242"/>
    </source>
</evidence>
<comment type="caution">
    <text evidence="8">The sequence shown here is derived from an EMBL/GenBank/DDBJ whole genome shotgun (WGS) entry which is preliminary data.</text>
</comment>
<dbReference type="InterPro" id="IPR008906">
    <property type="entry name" value="HATC_C_dom"/>
</dbReference>
<dbReference type="Pfam" id="PF00098">
    <property type="entry name" value="zf-CCHC"/>
    <property type="match status" value="1"/>
</dbReference>
<dbReference type="GO" id="GO:0046983">
    <property type="term" value="F:protein dimerization activity"/>
    <property type="evidence" value="ECO:0007669"/>
    <property type="project" value="InterPro"/>
</dbReference>
<keyword evidence="3 6" id="KW-0863">Zinc-finger</keyword>
<protein>
    <submittedName>
        <fullName evidence="8">Ribonuclease H-like domain-containing protein</fullName>
    </submittedName>
</protein>
<feature type="domain" description="CCHC-type" evidence="7">
    <location>
        <begin position="379"/>
        <end position="393"/>
    </location>
</feature>
<dbReference type="EMBL" id="BKCJ010055170">
    <property type="protein sequence ID" value="GEW36025.1"/>
    <property type="molecule type" value="Genomic_DNA"/>
</dbReference>
<dbReference type="SUPFAM" id="SSF53098">
    <property type="entry name" value="Ribonuclease H-like"/>
    <property type="match status" value="1"/>
</dbReference>
<evidence type="ECO:0000256" key="2">
    <source>
        <dbReference type="ARBA" id="ARBA00022723"/>
    </source>
</evidence>
<dbReference type="PANTHER" id="PTHR46481">
    <property type="entry name" value="ZINC FINGER BED DOMAIN-CONTAINING PROTEIN 4"/>
    <property type="match status" value="1"/>
</dbReference>
<comment type="subcellular location">
    <subcellularLocation>
        <location evidence="1">Nucleus</location>
    </subcellularLocation>
</comment>
<dbReference type="InterPro" id="IPR001878">
    <property type="entry name" value="Znf_CCHC"/>
</dbReference>
<dbReference type="GO" id="GO:0008270">
    <property type="term" value="F:zinc ion binding"/>
    <property type="evidence" value="ECO:0007669"/>
    <property type="project" value="UniProtKB-KW"/>
</dbReference>
<keyword evidence="4" id="KW-0862">Zinc</keyword>
<keyword evidence="5" id="KW-0539">Nucleus</keyword>
<evidence type="ECO:0000256" key="4">
    <source>
        <dbReference type="ARBA" id="ARBA00022833"/>
    </source>
</evidence>
<gene>
    <name evidence="8" type="ORF">Tci_208001</name>
</gene>
<dbReference type="Pfam" id="PF05699">
    <property type="entry name" value="Dimer_Tnp_hAT"/>
    <property type="match status" value="1"/>
</dbReference>
<dbReference type="InterPro" id="IPR012337">
    <property type="entry name" value="RNaseH-like_sf"/>
</dbReference>
<organism evidence="8">
    <name type="scientific">Tanacetum cinerariifolium</name>
    <name type="common">Dalmatian daisy</name>
    <name type="synonym">Chrysanthemum cinerariifolium</name>
    <dbReference type="NCBI Taxonomy" id="118510"/>
    <lineage>
        <taxon>Eukaryota</taxon>
        <taxon>Viridiplantae</taxon>
        <taxon>Streptophyta</taxon>
        <taxon>Embryophyta</taxon>
        <taxon>Tracheophyta</taxon>
        <taxon>Spermatophyta</taxon>
        <taxon>Magnoliopsida</taxon>
        <taxon>eudicotyledons</taxon>
        <taxon>Gunneridae</taxon>
        <taxon>Pentapetalae</taxon>
        <taxon>asterids</taxon>
        <taxon>campanulids</taxon>
        <taxon>Asterales</taxon>
        <taxon>Asteraceae</taxon>
        <taxon>Asteroideae</taxon>
        <taxon>Anthemideae</taxon>
        <taxon>Anthemidinae</taxon>
        <taxon>Tanacetum</taxon>
    </lineage>
</organism>
<proteinExistence type="predicted"/>
<dbReference type="Gene3D" id="4.10.60.10">
    <property type="entry name" value="Zinc finger, CCHC-type"/>
    <property type="match status" value="1"/>
</dbReference>
<keyword evidence="2" id="KW-0479">Metal-binding</keyword>
<dbReference type="AlphaFoldDB" id="A0A699H1G2"/>
<evidence type="ECO:0000313" key="8">
    <source>
        <dbReference type="EMBL" id="GEW36025.1"/>
    </source>
</evidence>
<dbReference type="InterPro" id="IPR036875">
    <property type="entry name" value="Znf_CCHC_sf"/>
</dbReference>
<sequence>MSDNTTKAQCKRCFHFFSQSSNSTLKNHISHPHCEALKTVPEARKSAMSRDGSVFMYNLDVLREQFAGLVTQRGLPFNHFDDEQTTRVFQNHMQLKYNQRVIAFEDFLVPNTGSALAKMLRKTFVNFNLEDKIMSITLDNASNNTRAIGKLKLKYGPPMEGFNVLGFWKEKETMFPVLSRLAMNLISVQATSVASESAFSTSGRVLSIRRTRPTAASLEMYRCLKGHSDAQEHKQQTSNLENSLDFKEEIFDAEMDQDAKVPMLKPREFEIWRMRIELYIQMIDYALWDVIENGLTLHKTQVVEGVETVMPITYVEDKAQRRLEDAKQLIEAIEKRFDGNVSTKKTQRNLLKQQYENFTASNSDMLDQTFDRLQKFVECFNCHKMGHFARECRAPRAQDNTNRESTSKNVPVEITNSSALVYCDRLGGYDWSDQAKEGPNYALMAYSTLSSDSEDGIQLTVEKLKNASKNLNKLIDSQIVDNCKKGLGYNVVSPPYTGLFMPPKPDLSYIGLEEFTSEPAVETLNAKTSEDVPKVVKNDNGALIIKDWISDDEDESVPQPKLEKKTVKPSVAKVKFVKPKQHSQNARKTVKMILAIKFQFVQSLVTIRVKKGENSLMSSNFLGLSLFMLPFSSELSQEHQ</sequence>
<feature type="non-terminal residue" evidence="8">
    <location>
        <position position="640"/>
    </location>
</feature>
<dbReference type="GO" id="GO:0005634">
    <property type="term" value="C:nucleus"/>
    <property type="evidence" value="ECO:0007669"/>
    <property type="project" value="UniProtKB-SubCell"/>
</dbReference>
<evidence type="ECO:0000256" key="6">
    <source>
        <dbReference type="PROSITE-ProRule" id="PRU00047"/>
    </source>
</evidence>
<evidence type="ECO:0000259" key="7">
    <source>
        <dbReference type="PROSITE" id="PS50158"/>
    </source>
</evidence>
<name>A0A699H1G2_TANCI</name>
<dbReference type="SMART" id="SM00343">
    <property type="entry name" value="ZnF_C2HC"/>
    <property type="match status" value="1"/>
</dbReference>
<dbReference type="SUPFAM" id="SSF57756">
    <property type="entry name" value="Retrovirus zinc finger-like domains"/>
    <property type="match status" value="1"/>
</dbReference>
<evidence type="ECO:0000256" key="3">
    <source>
        <dbReference type="ARBA" id="ARBA00022771"/>
    </source>
</evidence>
<reference evidence="8" key="1">
    <citation type="journal article" date="2019" name="Sci. Rep.">
        <title>Draft genome of Tanacetum cinerariifolium, the natural source of mosquito coil.</title>
        <authorList>
            <person name="Yamashiro T."/>
            <person name="Shiraishi A."/>
            <person name="Satake H."/>
            <person name="Nakayama K."/>
        </authorList>
    </citation>
    <scope>NUCLEOTIDE SEQUENCE</scope>
</reference>
<accession>A0A699H1G2</accession>
<dbReference type="PANTHER" id="PTHR46481:SF10">
    <property type="entry name" value="ZINC FINGER BED DOMAIN-CONTAINING PROTEIN 39"/>
    <property type="match status" value="1"/>
</dbReference>
<evidence type="ECO:0000256" key="1">
    <source>
        <dbReference type="ARBA" id="ARBA00004123"/>
    </source>
</evidence>
<dbReference type="GO" id="GO:0003676">
    <property type="term" value="F:nucleic acid binding"/>
    <property type="evidence" value="ECO:0007669"/>
    <property type="project" value="InterPro"/>
</dbReference>